<keyword evidence="2" id="KW-1185">Reference proteome</keyword>
<name>A0ACC1MQZ0_9APHY</name>
<accession>A0ACC1MQZ0</accession>
<organism evidence="1 2">
    <name type="scientific">Trametes sanguinea</name>
    <dbReference type="NCBI Taxonomy" id="158606"/>
    <lineage>
        <taxon>Eukaryota</taxon>
        <taxon>Fungi</taxon>
        <taxon>Dikarya</taxon>
        <taxon>Basidiomycota</taxon>
        <taxon>Agaricomycotina</taxon>
        <taxon>Agaricomycetes</taxon>
        <taxon>Polyporales</taxon>
        <taxon>Polyporaceae</taxon>
        <taxon>Trametes</taxon>
    </lineage>
</organism>
<evidence type="ECO:0000313" key="2">
    <source>
        <dbReference type="Proteomes" id="UP001144978"/>
    </source>
</evidence>
<sequence length="209" mass="21878">MHPVDDIPPASGASGNVSVGAYLGDEELDDSEATDALAELVQAAIDSSEPLSEGENDFNDSIGGNLSDGQVEAPSSRSESSPSAHLPQSASAPLGSLQSRSTGQESGRPLLLTAENVTTIGGNPASSQDSSRRRTSKPKPVQIPLSKLFLYPARSEATSGHGSCPSPPFSPSSPLSPSSNLSKDQELRRRFDFVWTGGIRAYHMETVLD</sequence>
<gene>
    <name evidence="1" type="ORF">NUW54_g13125</name>
</gene>
<evidence type="ECO:0000313" key="1">
    <source>
        <dbReference type="EMBL" id="KAJ2968751.1"/>
    </source>
</evidence>
<comment type="caution">
    <text evidence="1">The sequence shown here is derived from an EMBL/GenBank/DDBJ whole genome shotgun (WGS) entry which is preliminary data.</text>
</comment>
<dbReference type="Proteomes" id="UP001144978">
    <property type="component" value="Unassembled WGS sequence"/>
</dbReference>
<dbReference type="EMBL" id="JANSHE010005930">
    <property type="protein sequence ID" value="KAJ2968751.1"/>
    <property type="molecule type" value="Genomic_DNA"/>
</dbReference>
<reference evidence="1" key="1">
    <citation type="submission" date="2022-08" db="EMBL/GenBank/DDBJ databases">
        <title>Genome Sequence of Pycnoporus sanguineus.</title>
        <authorList>
            <person name="Buettner E."/>
        </authorList>
    </citation>
    <scope>NUCLEOTIDE SEQUENCE</scope>
    <source>
        <strain evidence="1">CG-C14</strain>
    </source>
</reference>
<proteinExistence type="predicted"/>
<protein>
    <submittedName>
        <fullName evidence="1">Uncharacterized protein</fullName>
    </submittedName>
</protein>